<dbReference type="Proteomes" id="UP000001343">
    <property type="component" value="Unassembled WGS sequence"/>
</dbReference>
<dbReference type="AlphaFoldDB" id="A0AA87MQJ4"/>
<comment type="caution">
    <text evidence="1">The sequence shown here is derived from an EMBL/GenBank/DDBJ whole genome shotgun (WGS) entry which is preliminary data.</text>
</comment>
<accession>A0AA87MQJ4</accession>
<evidence type="ECO:0000313" key="1">
    <source>
        <dbReference type="EMBL" id="EKS01870.1"/>
    </source>
</evidence>
<dbReference type="EMBL" id="AKWM02000007">
    <property type="protein sequence ID" value="EKS01870.1"/>
    <property type="molecule type" value="Genomic_DNA"/>
</dbReference>
<sequence>MPTTQAVFLTKKGWKINLNDPHKPEVNIYLGVSYLNDSLNLRPPHRPSVVEYNKIILSNQSHLFET</sequence>
<evidence type="ECO:0000313" key="2">
    <source>
        <dbReference type="Proteomes" id="UP000001343"/>
    </source>
</evidence>
<protein>
    <submittedName>
        <fullName evidence="1">Uncharacterized protein</fullName>
    </submittedName>
</protein>
<gene>
    <name evidence="1" type="ORF">LEP1GSC125_4013</name>
</gene>
<name>A0AA87MQJ4_9LEPT</name>
<reference evidence="1 2" key="1">
    <citation type="journal article" date="2014" name="Int. J. Syst. Evol. Microbiol.">
        <title>Leptospira mayottensis sp. nov., a pathogenic species of the genus Leptospira isolated from humans.</title>
        <authorList>
            <person name="Bourhy P."/>
            <person name="Collet L."/>
            <person name="Brisse S."/>
            <person name="Picardeau M."/>
        </authorList>
    </citation>
    <scope>NUCLEOTIDE SEQUENCE [LARGE SCALE GENOMIC DNA]</scope>
    <source>
        <strain evidence="1 2">200901122</strain>
    </source>
</reference>
<organism evidence="1 2">
    <name type="scientific">Leptospira mayottensis 200901122</name>
    <dbReference type="NCBI Taxonomy" id="1193010"/>
    <lineage>
        <taxon>Bacteria</taxon>
        <taxon>Pseudomonadati</taxon>
        <taxon>Spirochaetota</taxon>
        <taxon>Spirochaetia</taxon>
        <taxon>Leptospirales</taxon>
        <taxon>Leptospiraceae</taxon>
        <taxon>Leptospira</taxon>
    </lineage>
</organism>
<proteinExistence type="predicted"/>